<organism evidence="1 2">
    <name type="scientific">Thermocrispum agreste</name>
    <dbReference type="NCBI Taxonomy" id="37925"/>
    <lineage>
        <taxon>Bacteria</taxon>
        <taxon>Bacillati</taxon>
        <taxon>Actinomycetota</taxon>
        <taxon>Actinomycetes</taxon>
        <taxon>Pseudonocardiales</taxon>
        <taxon>Pseudonocardiaceae</taxon>
        <taxon>Thermocrispum</taxon>
    </lineage>
</organism>
<protein>
    <submittedName>
        <fullName evidence="1">Alpha/beta hydrolase</fullName>
    </submittedName>
</protein>
<evidence type="ECO:0000313" key="2">
    <source>
        <dbReference type="Proteomes" id="UP000249324"/>
    </source>
</evidence>
<gene>
    <name evidence="1" type="ORF">DIU77_001845</name>
</gene>
<dbReference type="InterPro" id="IPR029058">
    <property type="entry name" value="AB_hydrolase_fold"/>
</dbReference>
<dbReference type="EMBL" id="QGUI02000010">
    <property type="protein sequence ID" value="MFO7190973.1"/>
    <property type="molecule type" value="Genomic_DNA"/>
</dbReference>
<dbReference type="Proteomes" id="UP000249324">
    <property type="component" value="Unassembled WGS sequence"/>
</dbReference>
<keyword evidence="1" id="KW-0378">Hydrolase</keyword>
<evidence type="ECO:0000313" key="1">
    <source>
        <dbReference type="EMBL" id="MFO7190973.1"/>
    </source>
</evidence>
<dbReference type="Gene3D" id="3.40.50.1820">
    <property type="entry name" value="alpha/beta hydrolase"/>
    <property type="match status" value="1"/>
</dbReference>
<accession>A0ABD6FAF1</accession>
<dbReference type="GO" id="GO:0016787">
    <property type="term" value="F:hydrolase activity"/>
    <property type="evidence" value="ECO:0007669"/>
    <property type="project" value="UniProtKB-KW"/>
</dbReference>
<dbReference type="AlphaFoldDB" id="A0ABD6FAF1"/>
<comment type="caution">
    <text evidence="1">The sequence shown here is derived from an EMBL/GenBank/DDBJ whole genome shotgun (WGS) entry which is preliminary data.</text>
</comment>
<sequence length="244" mass="26555">MPAQPPSAVGEGTFRTIVRDIPRLLRHPIWTRREHIGRGQGVLLIPGFGFGDRSLALARTWFAARGYRAIGSRTGLNVGCTTTMVERLERTLERHAEATGRKVIVFGQSRGGWLGRIVAVRRPDLVGGLVMLASAVLNPLGGRAKFLAVARVIARLGTAGIPGVVDQDCFTGPCYRTNREHLDSPLPGDIPAVSVFSRHDKIAPWELCRDPSAEHVEVRSTHTGMALDPDVYAALLPRLTSWAS</sequence>
<dbReference type="SUPFAM" id="SSF53474">
    <property type="entry name" value="alpha/beta-Hydrolases"/>
    <property type="match status" value="1"/>
</dbReference>
<reference evidence="1 2" key="1">
    <citation type="journal article" date="2021" name="BMC Genomics">
        <title>Genome-resolved metagenome and metatranscriptome analyses of thermophilic composting reveal key bacterial players and their metabolic interactions.</title>
        <authorList>
            <person name="Braga L.P.P."/>
            <person name="Pereira R.V."/>
            <person name="Martins L.F."/>
            <person name="Moura L.M.S."/>
            <person name="Sanchez F.B."/>
            <person name="Patane J.S.L."/>
            <person name="da Silva A.M."/>
            <person name="Setubal J.C."/>
        </authorList>
    </citation>
    <scope>NUCLEOTIDE SEQUENCE [LARGE SCALE GENOMIC DNA]</scope>
    <source>
        <strain evidence="1">ZC4RG45</strain>
    </source>
</reference>
<proteinExistence type="predicted"/>
<name>A0ABD6FAF1_9PSEU</name>